<proteinExistence type="predicted"/>
<gene>
    <name evidence="2" type="ORF">ACFQVC_06415</name>
</gene>
<dbReference type="InterPro" id="IPR011051">
    <property type="entry name" value="RmlC_Cupin_sf"/>
</dbReference>
<evidence type="ECO:0000313" key="2">
    <source>
        <dbReference type="EMBL" id="MFC7303847.1"/>
    </source>
</evidence>
<sequence length="125" mass="12880">MADETSTSGTAPSGPAGPVDLRALADEHLTKARNAAHERSAHLVLRSGPLRQSVIALLRGAALGEHESPVAASLQVLRGQVRVTAESGTELTLSQGHLGPVPAERHDLVAITDAVVVLTTVTNVS</sequence>
<dbReference type="Proteomes" id="UP001596523">
    <property type="component" value="Unassembled WGS sequence"/>
</dbReference>
<feature type="compositionally biased region" description="Polar residues" evidence="1">
    <location>
        <begin position="1"/>
        <end position="11"/>
    </location>
</feature>
<dbReference type="RefSeq" id="WP_381827445.1">
    <property type="nucleotide sequence ID" value="NZ_JBHTCF010000002.1"/>
</dbReference>
<reference evidence="3" key="1">
    <citation type="journal article" date="2019" name="Int. J. Syst. Evol. Microbiol.">
        <title>The Global Catalogue of Microorganisms (GCM) 10K type strain sequencing project: providing services to taxonomists for standard genome sequencing and annotation.</title>
        <authorList>
            <consortium name="The Broad Institute Genomics Platform"/>
            <consortium name="The Broad Institute Genome Sequencing Center for Infectious Disease"/>
            <person name="Wu L."/>
            <person name="Ma J."/>
        </authorList>
    </citation>
    <scope>NUCLEOTIDE SEQUENCE [LARGE SCALE GENOMIC DNA]</scope>
    <source>
        <strain evidence="3">SYNS20</strain>
    </source>
</reference>
<dbReference type="Gene3D" id="2.60.120.10">
    <property type="entry name" value="Jelly Rolls"/>
    <property type="match status" value="1"/>
</dbReference>
<feature type="region of interest" description="Disordered" evidence="1">
    <location>
        <begin position="1"/>
        <end position="20"/>
    </location>
</feature>
<dbReference type="InterPro" id="IPR014710">
    <property type="entry name" value="RmlC-like_jellyroll"/>
</dbReference>
<accession>A0ABW2JF51</accession>
<name>A0ABW2JF51_9ACTN</name>
<dbReference type="EMBL" id="JBHTCF010000002">
    <property type="protein sequence ID" value="MFC7303847.1"/>
    <property type="molecule type" value="Genomic_DNA"/>
</dbReference>
<organism evidence="2 3">
    <name type="scientific">Streptomyces monticola</name>
    <dbReference type="NCBI Taxonomy" id="2666263"/>
    <lineage>
        <taxon>Bacteria</taxon>
        <taxon>Bacillati</taxon>
        <taxon>Actinomycetota</taxon>
        <taxon>Actinomycetes</taxon>
        <taxon>Kitasatosporales</taxon>
        <taxon>Streptomycetaceae</taxon>
        <taxon>Streptomyces</taxon>
    </lineage>
</organism>
<evidence type="ECO:0000313" key="3">
    <source>
        <dbReference type="Proteomes" id="UP001596523"/>
    </source>
</evidence>
<comment type="caution">
    <text evidence="2">The sequence shown here is derived from an EMBL/GenBank/DDBJ whole genome shotgun (WGS) entry which is preliminary data.</text>
</comment>
<dbReference type="SUPFAM" id="SSF51182">
    <property type="entry name" value="RmlC-like cupins"/>
    <property type="match status" value="1"/>
</dbReference>
<keyword evidence="3" id="KW-1185">Reference proteome</keyword>
<evidence type="ECO:0000256" key="1">
    <source>
        <dbReference type="SAM" id="MobiDB-lite"/>
    </source>
</evidence>
<protein>
    <submittedName>
        <fullName evidence="2">Cupin</fullName>
    </submittedName>
</protein>